<dbReference type="eggNOG" id="COG1409">
    <property type="taxonomic scope" value="Bacteria"/>
</dbReference>
<dbReference type="InterPro" id="IPR050884">
    <property type="entry name" value="CNP_phosphodiesterase-III"/>
</dbReference>
<dbReference type="PANTHER" id="PTHR42988:SF2">
    <property type="entry name" value="CYCLIC NUCLEOTIDE PHOSPHODIESTERASE CBUA0032-RELATED"/>
    <property type="match status" value="1"/>
</dbReference>
<keyword evidence="7" id="KW-1185">Reference proteome</keyword>
<dbReference type="SUPFAM" id="SSF56300">
    <property type="entry name" value="Metallo-dependent phosphatases"/>
    <property type="match status" value="1"/>
</dbReference>
<name>E1IAV3_9CHLR</name>
<dbReference type="AlphaFoldDB" id="E1IAV3"/>
<dbReference type="Gene3D" id="3.60.21.10">
    <property type="match status" value="1"/>
</dbReference>
<evidence type="ECO:0000256" key="2">
    <source>
        <dbReference type="ARBA" id="ARBA00022801"/>
    </source>
</evidence>
<evidence type="ECO:0000313" key="7">
    <source>
        <dbReference type="Proteomes" id="UP000054010"/>
    </source>
</evidence>
<dbReference type="Pfam" id="PF00149">
    <property type="entry name" value="Metallophos"/>
    <property type="match status" value="1"/>
</dbReference>
<dbReference type="InterPro" id="IPR029052">
    <property type="entry name" value="Metallo-depent_PP-like"/>
</dbReference>
<dbReference type="PANTHER" id="PTHR42988">
    <property type="entry name" value="PHOSPHOHYDROLASE"/>
    <property type="match status" value="1"/>
</dbReference>
<comment type="similarity">
    <text evidence="4">Belongs to the cyclic nucleotide phosphodiesterase class-III family.</text>
</comment>
<sequence>MAQRILHISDLHAGPPFRPQVAQHLAAQAQRLKPDLVVISGDFVQRADFASQWRAAKELRAALPTPQLVVAGNHDVPLFNLHLRLLNPMGRYRRHISRDLNPVCELPGVVVVGANTAHGLTFDGGRLSRSQSNTLRRILAGYGPEVYKVVVWHHPVVTPPGGKRDRTMQGAHAAMQLLDECGVDLLLSGHLHVFALNHTRDLDPSLRRGTLLCQCGTSTSRRGHGSEHGKNSCNLITLEDQQVRITHMLYDDAAAEFVPAAEHTFPRL</sequence>
<dbReference type="CDD" id="cd07400">
    <property type="entry name" value="MPP_1"/>
    <property type="match status" value="1"/>
</dbReference>
<dbReference type="OrthoDB" id="9811542at2"/>
<dbReference type="STRING" id="765420.OSCT_0454"/>
<evidence type="ECO:0000256" key="3">
    <source>
        <dbReference type="ARBA" id="ARBA00023004"/>
    </source>
</evidence>
<keyword evidence="3" id="KW-0408">Iron</keyword>
<dbReference type="Proteomes" id="UP000054010">
    <property type="component" value="Unassembled WGS sequence"/>
</dbReference>
<feature type="domain" description="Calcineurin-like phosphoesterase" evidence="5">
    <location>
        <begin position="4"/>
        <end position="193"/>
    </location>
</feature>
<dbReference type="GO" id="GO:0046872">
    <property type="term" value="F:metal ion binding"/>
    <property type="evidence" value="ECO:0007669"/>
    <property type="project" value="UniProtKB-KW"/>
</dbReference>
<organism evidence="6 7">
    <name type="scientific">Oscillochloris trichoides DG-6</name>
    <dbReference type="NCBI Taxonomy" id="765420"/>
    <lineage>
        <taxon>Bacteria</taxon>
        <taxon>Bacillati</taxon>
        <taxon>Chloroflexota</taxon>
        <taxon>Chloroflexia</taxon>
        <taxon>Chloroflexales</taxon>
        <taxon>Chloroflexineae</taxon>
        <taxon>Oscillochloridaceae</taxon>
        <taxon>Oscillochloris</taxon>
    </lineage>
</organism>
<dbReference type="GO" id="GO:0016787">
    <property type="term" value="F:hydrolase activity"/>
    <property type="evidence" value="ECO:0007669"/>
    <property type="project" value="UniProtKB-KW"/>
</dbReference>
<evidence type="ECO:0000256" key="1">
    <source>
        <dbReference type="ARBA" id="ARBA00022723"/>
    </source>
</evidence>
<dbReference type="EMBL" id="ADVR01000007">
    <property type="protein sequence ID" value="EFO81709.1"/>
    <property type="molecule type" value="Genomic_DNA"/>
</dbReference>
<keyword evidence="1" id="KW-0479">Metal-binding</keyword>
<evidence type="ECO:0000313" key="6">
    <source>
        <dbReference type="EMBL" id="EFO81709.1"/>
    </source>
</evidence>
<dbReference type="HOGENOM" id="CLU_063034_0_0_0"/>
<evidence type="ECO:0000256" key="4">
    <source>
        <dbReference type="ARBA" id="ARBA00025742"/>
    </source>
</evidence>
<evidence type="ECO:0000259" key="5">
    <source>
        <dbReference type="Pfam" id="PF00149"/>
    </source>
</evidence>
<proteinExistence type="inferred from homology"/>
<dbReference type="InterPro" id="IPR004843">
    <property type="entry name" value="Calcineurin-like_PHP"/>
</dbReference>
<gene>
    <name evidence="6" type="ORF">OSCT_0454</name>
</gene>
<accession>E1IAV3</accession>
<reference evidence="6 7" key="1">
    <citation type="journal article" date="2011" name="J. Bacteriol.">
        <title>Draft genome sequence of the anoxygenic filamentous phototrophic bacterium Oscillochloris trichoides subsp. DG-6.</title>
        <authorList>
            <person name="Kuznetsov B.B."/>
            <person name="Ivanovsky R.N."/>
            <person name="Keppen O.I."/>
            <person name="Sukhacheva M.V."/>
            <person name="Bumazhkin B.K."/>
            <person name="Patutina E.O."/>
            <person name="Beletsky A.V."/>
            <person name="Mardanov A.V."/>
            <person name="Baslerov R.V."/>
            <person name="Panteleeva A.N."/>
            <person name="Kolganova T.V."/>
            <person name="Ravin N.V."/>
            <person name="Skryabin K.G."/>
        </authorList>
    </citation>
    <scope>NUCLEOTIDE SEQUENCE [LARGE SCALE GENOMIC DNA]</scope>
    <source>
        <strain evidence="6 7">DG-6</strain>
    </source>
</reference>
<comment type="caution">
    <text evidence="6">The sequence shown here is derived from an EMBL/GenBank/DDBJ whole genome shotgun (WGS) entry which is preliminary data.</text>
</comment>
<protein>
    <submittedName>
        <fullName evidence="6">Metallophosphoesterase</fullName>
    </submittedName>
</protein>
<keyword evidence="2" id="KW-0378">Hydrolase</keyword>